<sequence length="157" mass="16016">MKKDDVIFRLTVLGVVASIGALTGLGLSFTALSPLVMGGIIAAVPALLDFAICTDDKLSQFEFSYAHACTHACLFVASAAIGVGLAAATMAIFPGATLGMGSAALAGALIAVIAGFFVTFGVIQPIAEKVSEYIISPIVEKVKSCFSSKEEGNGLVR</sequence>
<gene>
    <name evidence="2" type="ORF">ABS861_06450</name>
</gene>
<dbReference type="EMBL" id="CP158587">
    <property type="protein sequence ID" value="XCA34973.1"/>
    <property type="molecule type" value="Genomic_DNA"/>
</dbReference>
<keyword evidence="1" id="KW-0812">Transmembrane</keyword>
<keyword evidence="1" id="KW-1133">Transmembrane helix</keyword>
<evidence type="ECO:0000256" key="1">
    <source>
        <dbReference type="SAM" id="Phobius"/>
    </source>
</evidence>
<keyword evidence="1" id="KW-0472">Membrane</keyword>
<accession>A0AAU7YQ83</accession>
<feature type="transmembrane region" description="Helical" evidence="1">
    <location>
        <begin position="7"/>
        <end position="29"/>
    </location>
</feature>
<protein>
    <submittedName>
        <fullName evidence="2">Uncharacterized protein</fullName>
    </submittedName>
</protein>
<dbReference type="AlphaFoldDB" id="A0AAU7YQ83"/>
<organism evidence="2">
    <name type="scientific">Wolbachia endosymbiont of Oeneis ivallda</name>
    <dbReference type="NCBI Taxonomy" id="3171168"/>
    <lineage>
        <taxon>Bacteria</taxon>
        <taxon>Pseudomonadati</taxon>
        <taxon>Pseudomonadota</taxon>
        <taxon>Alphaproteobacteria</taxon>
        <taxon>Rickettsiales</taxon>
        <taxon>Anaplasmataceae</taxon>
        <taxon>Wolbachieae</taxon>
        <taxon>Wolbachia</taxon>
    </lineage>
</organism>
<feature type="transmembrane region" description="Helical" evidence="1">
    <location>
        <begin position="35"/>
        <end position="53"/>
    </location>
</feature>
<proteinExistence type="predicted"/>
<feature type="transmembrane region" description="Helical" evidence="1">
    <location>
        <begin position="99"/>
        <end position="123"/>
    </location>
</feature>
<evidence type="ECO:0000313" key="2">
    <source>
        <dbReference type="EMBL" id="XCA34973.1"/>
    </source>
</evidence>
<name>A0AAU7YQ83_9RICK</name>
<reference evidence="2" key="1">
    <citation type="submission" date="2024-06" db="EMBL/GenBank/DDBJ databases">
        <title>Genome assembly of the Oeneis chryxus ivallda.</title>
        <authorList>
            <person name="MacDonald Z."/>
            <person name="Shaffer H.B."/>
            <person name="Gillespie T."/>
            <person name="Marimuthu M.P.A."/>
            <person name="Nguyen O."/>
            <person name="Fairbairn C.W."/>
            <person name="Seligmann W.E."/>
            <person name="Escalona M."/>
            <person name="Miller C."/>
            <person name="Toffelmier E."/>
        </authorList>
    </citation>
    <scope>NUCLEOTIDE SEQUENCE</scope>
    <source>
        <strain evidence="2">CCGP_102_HBS-TG_Oc004</strain>
    </source>
</reference>
<feature type="transmembrane region" description="Helical" evidence="1">
    <location>
        <begin position="65"/>
        <end position="93"/>
    </location>
</feature>